<dbReference type="Proteomes" id="UP000076632">
    <property type="component" value="Unassembled WGS sequence"/>
</dbReference>
<proteinExistence type="predicted"/>
<keyword evidence="3" id="KW-1185">Reference proteome</keyword>
<reference evidence="2 3" key="1">
    <citation type="journal article" date="2016" name="Fungal Biol.">
        <title>The genome of Xylona heveae provides a window into fungal endophytism.</title>
        <authorList>
            <person name="Gazis R."/>
            <person name="Kuo A."/>
            <person name="Riley R."/>
            <person name="LaButti K."/>
            <person name="Lipzen A."/>
            <person name="Lin J."/>
            <person name="Amirebrahimi M."/>
            <person name="Hesse C.N."/>
            <person name="Spatafora J.W."/>
            <person name="Henrissat B."/>
            <person name="Hainaut M."/>
            <person name="Grigoriev I.V."/>
            <person name="Hibbett D.S."/>
        </authorList>
    </citation>
    <scope>NUCLEOTIDE SEQUENCE [LARGE SCALE GENOMIC DNA]</scope>
    <source>
        <strain evidence="2 3">TC161</strain>
    </source>
</reference>
<dbReference type="GeneID" id="28902111"/>
<evidence type="ECO:0000313" key="2">
    <source>
        <dbReference type="EMBL" id="KZF24259.1"/>
    </source>
</evidence>
<evidence type="ECO:0000256" key="1">
    <source>
        <dbReference type="SAM" id="MobiDB-lite"/>
    </source>
</evidence>
<gene>
    <name evidence="2" type="ORF">L228DRAFT_92726</name>
</gene>
<protein>
    <submittedName>
        <fullName evidence="2">Uncharacterized protein</fullName>
    </submittedName>
</protein>
<feature type="compositionally biased region" description="Basic residues" evidence="1">
    <location>
        <begin position="47"/>
        <end position="59"/>
    </location>
</feature>
<sequence length="144" mass="14675">MCDFRDVMPKRIVIAALKLGRGQWYLFKVHLSNSGGRGGGSVSWSGRRSRSGGRSRSRSSRGSSCRGNGGRISSGINVTVGLSLRALAGDMTHSTAAVAGLAGGVKGTAVGGGAVAGDVALLLLSVDGVQRPIVFKVHTSLPQA</sequence>
<dbReference type="InParanoid" id="A0A165I274"/>
<dbReference type="RefSeq" id="XP_018189814.1">
    <property type="nucleotide sequence ID" value="XM_018336974.1"/>
</dbReference>
<feature type="region of interest" description="Disordered" evidence="1">
    <location>
        <begin position="34"/>
        <end position="70"/>
    </location>
</feature>
<name>A0A165I274_XYLHT</name>
<organism evidence="2 3">
    <name type="scientific">Xylona heveae (strain CBS 132557 / TC161)</name>
    <dbReference type="NCBI Taxonomy" id="1328760"/>
    <lineage>
        <taxon>Eukaryota</taxon>
        <taxon>Fungi</taxon>
        <taxon>Dikarya</taxon>
        <taxon>Ascomycota</taxon>
        <taxon>Pezizomycotina</taxon>
        <taxon>Xylonomycetes</taxon>
        <taxon>Xylonales</taxon>
        <taxon>Xylonaceae</taxon>
        <taxon>Xylona</taxon>
    </lineage>
</organism>
<dbReference type="AlphaFoldDB" id="A0A165I274"/>
<evidence type="ECO:0000313" key="3">
    <source>
        <dbReference type="Proteomes" id="UP000076632"/>
    </source>
</evidence>
<dbReference type="EMBL" id="KV407456">
    <property type="protein sequence ID" value="KZF24259.1"/>
    <property type="molecule type" value="Genomic_DNA"/>
</dbReference>
<accession>A0A165I274</accession>